<sequence length="123" mass="13137">MDALSDFFGRAFEAVAAELARQGAAPAGPPIALYRGPVTDTVDVVAGFPVGRPLTPSSGLVAETLPSGSIVEAIHTGSYEDLSAWFREQGLTPSDEMWEEYLVGPDSEPDPSRWQTRIVYPVG</sequence>
<accession>A0A4V1ZHE1</accession>
<evidence type="ECO:0000313" key="1">
    <source>
        <dbReference type="EMBL" id="RYV51724.1"/>
    </source>
</evidence>
<reference evidence="1 2" key="1">
    <citation type="submission" date="2019-01" db="EMBL/GenBank/DDBJ databases">
        <title>Novel species of Cellulomonas.</title>
        <authorList>
            <person name="Liu Q."/>
            <person name="Xin Y.-H."/>
        </authorList>
    </citation>
    <scope>NUCLEOTIDE SEQUENCE [LARGE SCALE GENOMIC DNA]</scope>
    <source>
        <strain evidence="1 2">HLT2-17</strain>
    </source>
</reference>
<gene>
    <name evidence="1" type="ORF">EUA98_07155</name>
</gene>
<name>A0A4V1ZHE1_9MICO</name>
<organism evidence="1 2">
    <name type="scientific">Pengzhenrongella frigida</name>
    <dbReference type="NCBI Taxonomy" id="1259133"/>
    <lineage>
        <taxon>Bacteria</taxon>
        <taxon>Bacillati</taxon>
        <taxon>Actinomycetota</taxon>
        <taxon>Actinomycetes</taxon>
        <taxon>Micrococcales</taxon>
        <taxon>Pengzhenrongella</taxon>
    </lineage>
</organism>
<dbReference type="Gene3D" id="3.20.80.10">
    <property type="entry name" value="Regulatory factor, effector binding domain"/>
    <property type="match status" value="1"/>
</dbReference>
<proteinExistence type="predicted"/>
<comment type="caution">
    <text evidence="1">The sequence shown here is derived from an EMBL/GenBank/DDBJ whole genome shotgun (WGS) entry which is preliminary data.</text>
</comment>
<dbReference type="EMBL" id="SDWW01000013">
    <property type="protein sequence ID" value="RYV51724.1"/>
    <property type="molecule type" value="Genomic_DNA"/>
</dbReference>
<dbReference type="SUPFAM" id="SSF55136">
    <property type="entry name" value="Probable bacterial effector-binding domain"/>
    <property type="match status" value="1"/>
</dbReference>
<dbReference type="OrthoDB" id="795001at2"/>
<protein>
    <submittedName>
        <fullName evidence="1">AraC family transcriptional regulator</fullName>
    </submittedName>
</protein>
<keyword evidence="2" id="KW-1185">Reference proteome</keyword>
<dbReference type="Proteomes" id="UP000293764">
    <property type="component" value="Unassembled WGS sequence"/>
</dbReference>
<dbReference type="InterPro" id="IPR011256">
    <property type="entry name" value="Reg_factor_effector_dom_sf"/>
</dbReference>
<dbReference type="AlphaFoldDB" id="A0A4V1ZHE1"/>
<evidence type="ECO:0000313" key="2">
    <source>
        <dbReference type="Proteomes" id="UP000293764"/>
    </source>
</evidence>